<comment type="similarity">
    <text evidence="1">Belongs to the SMP-30/CGR1 family.</text>
</comment>
<keyword evidence="3" id="KW-0862">Zinc</keyword>
<dbReference type="PANTHER" id="PTHR10907:SF47">
    <property type="entry name" value="REGUCALCIN"/>
    <property type="match status" value="1"/>
</dbReference>
<dbReference type="Pfam" id="PF08450">
    <property type="entry name" value="SGL"/>
    <property type="match status" value="1"/>
</dbReference>
<feature type="binding site" evidence="3">
    <location>
        <position position="198"/>
    </location>
    <ligand>
        <name>a divalent metal cation</name>
        <dbReference type="ChEBI" id="CHEBI:60240"/>
    </ligand>
</feature>
<dbReference type="InterPro" id="IPR011042">
    <property type="entry name" value="6-blade_b-propeller_TolB-like"/>
</dbReference>
<dbReference type="EMBL" id="PIPO01000004">
    <property type="protein sequence ID" value="RUO32443.1"/>
    <property type="molecule type" value="Genomic_DNA"/>
</dbReference>
<dbReference type="PRINTS" id="PR01790">
    <property type="entry name" value="SMP30FAMILY"/>
</dbReference>
<feature type="binding site" evidence="3">
    <location>
        <position position="105"/>
    </location>
    <ligand>
        <name>substrate</name>
    </ligand>
</feature>
<keyword evidence="3" id="KW-0479">Metal-binding</keyword>
<protein>
    <submittedName>
        <fullName evidence="5">Gluconolaconase</fullName>
    </submittedName>
</protein>
<evidence type="ECO:0000256" key="1">
    <source>
        <dbReference type="ARBA" id="ARBA00008853"/>
    </source>
</evidence>
<accession>A0A432WF81</accession>
<evidence type="ECO:0000256" key="2">
    <source>
        <dbReference type="PIRSR" id="PIRSR605511-1"/>
    </source>
</evidence>
<feature type="active site" description="Proton donor/acceptor" evidence="2">
    <location>
        <position position="198"/>
    </location>
</feature>
<evidence type="ECO:0000256" key="3">
    <source>
        <dbReference type="PIRSR" id="PIRSR605511-2"/>
    </source>
</evidence>
<gene>
    <name evidence="5" type="ORF">CWE14_09860</name>
</gene>
<feature type="binding site" evidence="3">
    <location>
        <position position="18"/>
    </location>
    <ligand>
        <name>a divalent metal cation</name>
        <dbReference type="ChEBI" id="CHEBI:60240"/>
    </ligand>
</feature>
<reference evidence="5 6" key="1">
    <citation type="journal article" date="2011" name="Front. Microbiol.">
        <title>Genomic signatures of strain selection and enhancement in Bacillus atrophaeus var. globigii, a historical biowarfare simulant.</title>
        <authorList>
            <person name="Gibbons H.S."/>
            <person name="Broomall S.M."/>
            <person name="McNew L.A."/>
            <person name="Daligault H."/>
            <person name="Chapman C."/>
            <person name="Bruce D."/>
            <person name="Karavis M."/>
            <person name="Krepps M."/>
            <person name="McGregor P.A."/>
            <person name="Hong C."/>
            <person name="Park K.H."/>
            <person name="Akmal A."/>
            <person name="Feldman A."/>
            <person name="Lin J.S."/>
            <person name="Chang W.E."/>
            <person name="Higgs B.W."/>
            <person name="Demirev P."/>
            <person name="Lindquist J."/>
            <person name="Liem A."/>
            <person name="Fochler E."/>
            <person name="Read T.D."/>
            <person name="Tapia R."/>
            <person name="Johnson S."/>
            <person name="Bishop-Lilly K.A."/>
            <person name="Detter C."/>
            <person name="Han C."/>
            <person name="Sozhamannan S."/>
            <person name="Rosenzweig C.N."/>
            <person name="Skowronski E.W."/>
        </authorList>
    </citation>
    <scope>NUCLEOTIDE SEQUENCE [LARGE SCALE GENOMIC DNA]</scope>
    <source>
        <strain evidence="5 6">Y4G10-17</strain>
    </source>
</reference>
<dbReference type="GO" id="GO:0019853">
    <property type="term" value="P:L-ascorbic acid biosynthetic process"/>
    <property type="evidence" value="ECO:0007669"/>
    <property type="project" value="TreeGrafter"/>
</dbReference>
<evidence type="ECO:0000313" key="5">
    <source>
        <dbReference type="EMBL" id="RUO32443.1"/>
    </source>
</evidence>
<feature type="binding site" evidence="3">
    <location>
        <position position="103"/>
    </location>
    <ligand>
        <name>substrate</name>
    </ligand>
</feature>
<feature type="binding site" evidence="3">
    <location>
        <position position="150"/>
    </location>
    <ligand>
        <name>a divalent metal cation</name>
        <dbReference type="ChEBI" id="CHEBI:60240"/>
    </ligand>
</feature>
<organism evidence="5 6">
    <name type="scientific">Aliidiomarina soli</name>
    <dbReference type="NCBI Taxonomy" id="1928574"/>
    <lineage>
        <taxon>Bacteria</taxon>
        <taxon>Pseudomonadati</taxon>
        <taxon>Pseudomonadota</taxon>
        <taxon>Gammaproteobacteria</taxon>
        <taxon>Alteromonadales</taxon>
        <taxon>Idiomarinaceae</taxon>
        <taxon>Aliidiomarina</taxon>
    </lineage>
</organism>
<sequence length="293" mass="32300">MDNCQFIGSIDVANRLGEGIVWHAQTETLWWTDIHGCQLHRYHWHSRRLETWTTPERLTAFSVITTDPIKMVVSFASGFAIYEPESQQVQWLARPELETSGHRFNDGRTDRQGRFWSATMVEHDEGKQGSLYRLNANGCSPVLEGFAIPNALCWNPEGTRMYHADTPTGVIQQYDFEPANGTPSNPRVFASVPRGEPDGATVDAQGDLWVALWGGSGVARFNPHGQLQGVLDLPVSQPTCVAFGGPDMNILFVTSATEGLTEAQKANEPLAGSVLIYQTHGRGLPEPGVTTHD</sequence>
<dbReference type="PANTHER" id="PTHR10907">
    <property type="entry name" value="REGUCALCIN"/>
    <property type="match status" value="1"/>
</dbReference>
<keyword evidence="6" id="KW-1185">Reference proteome</keyword>
<evidence type="ECO:0000259" key="4">
    <source>
        <dbReference type="Pfam" id="PF08450"/>
    </source>
</evidence>
<proteinExistence type="inferred from homology"/>
<dbReference type="RefSeq" id="WP_126799221.1">
    <property type="nucleotide sequence ID" value="NZ_PIPO01000004.1"/>
</dbReference>
<name>A0A432WF81_9GAMM</name>
<dbReference type="AlphaFoldDB" id="A0A432WF81"/>
<comment type="caution">
    <text evidence="5">The sequence shown here is derived from an EMBL/GenBank/DDBJ whole genome shotgun (WGS) entry which is preliminary data.</text>
</comment>
<dbReference type="GO" id="GO:0005509">
    <property type="term" value="F:calcium ion binding"/>
    <property type="evidence" value="ECO:0007669"/>
    <property type="project" value="TreeGrafter"/>
</dbReference>
<dbReference type="GO" id="GO:0004341">
    <property type="term" value="F:gluconolactonase activity"/>
    <property type="evidence" value="ECO:0007669"/>
    <property type="project" value="TreeGrafter"/>
</dbReference>
<dbReference type="Proteomes" id="UP000287823">
    <property type="component" value="Unassembled WGS sequence"/>
</dbReference>
<evidence type="ECO:0000313" key="6">
    <source>
        <dbReference type="Proteomes" id="UP000287823"/>
    </source>
</evidence>
<dbReference type="SUPFAM" id="SSF63829">
    <property type="entry name" value="Calcium-dependent phosphotriesterase"/>
    <property type="match status" value="1"/>
</dbReference>
<dbReference type="InterPro" id="IPR005511">
    <property type="entry name" value="SMP-30"/>
</dbReference>
<comment type="cofactor">
    <cofactor evidence="3">
        <name>Zn(2+)</name>
        <dbReference type="ChEBI" id="CHEBI:29105"/>
    </cofactor>
    <text evidence="3">Binds 1 divalent metal cation per subunit.</text>
</comment>
<dbReference type="InterPro" id="IPR013658">
    <property type="entry name" value="SGL"/>
</dbReference>
<dbReference type="Gene3D" id="2.120.10.30">
    <property type="entry name" value="TolB, C-terminal domain"/>
    <property type="match status" value="1"/>
</dbReference>
<feature type="domain" description="SMP-30/Gluconolactonase/LRE-like region" evidence="4">
    <location>
        <begin position="16"/>
        <end position="257"/>
    </location>
</feature>